<evidence type="ECO:0000313" key="2">
    <source>
        <dbReference type="EMBL" id="MBB4906355.1"/>
    </source>
</evidence>
<dbReference type="PANTHER" id="PTHR30336">
    <property type="entry name" value="INNER MEMBRANE PROTEIN, PROBABLE PERMEASE"/>
    <property type="match status" value="1"/>
</dbReference>
<evidence type="ECO:0000313" key="3">
    <source>
        <dbReference type="Proteomes" id="UP000520767"/>
    </source>
</evidence>
<evidence type="ECO:0000259" key="1">
    <source>
        <dbReference type="Pfam" id="PF02698"/>
    </source>
</evidence>
<dbReference type="Proteomes" id="UP000520767">
    <property type="component" value="Unassembled WGS sequence"/>
</dbReference>
<sequence>MIDVIPALIRDDVETLWMYHRLGHELRHTKVGIGLGSHDIGVAVRTAELYKRSLFSLMVFSGANAPTTIDRFPRGEAVHYRERALEEGVPDEAIRVEPKARNTGENMTLTRDLLAAEGITPKSVMLISRPYQERRAFATCRKLWPEVEVVCTSQQVDLDTYAAGIGDIPRMINVMVGDTQRIRLHAEHGYAIPQDMPDEVQAAYERLVAAGYTAHLIPEAA</sequence>
<dbReference type="InterPro" id="IPR051599">
    <property type="entry name" value="Cell_Envelope_Assoc"/>
</dbReference>
<feature type="domain" description="DUF218" evidence="1">
    <location>
        <begin position="44"/>
        <end position="150"/>
    </location>
</feature>
<dbReference type="AlphaFoldDB" id="A0A7W7Q3I5"/>
<dbReference type="Gene3D" id="3.40.50.620">
    <property type="entry name" value="HUPs"/>
    <property type="match status" value="1"/>
</dbReference>
<dbReference type="PANTHER" id="PTHR30336:SF20">
    <property type="entry name" value="DUF218 DOMAIN-CONTAINING PROTEIN"/>
    <property type="match status" value="1"/>
</dbReference>
<dbReference type="Pfam" id="PF02698">
    <property type="entry name" value="DUF218"/>
    <property type="match status" value="1"/>
</dbReference>
<dbReference type="CDD" id="cd06259">
    <property type="entry name" value="YdcF-like"/>
    <property type="match status" value="1"/>
</dbReference>
<protein>
    <submittedName>
        <fullName evidence="2">Uncharacterized SAM-binding protein YcdF (DUF218 family)</fullName>
    </submittedName>
</protein>
<dbReference type="InterPro" id="IPR014729">
    <property type="entry name" value="Rossmann-like_a/b/a_fold"/>
</dbReference>
<keyword evidence="3" id="KW-1185">Reference proteome</keyword>
<proteinExistence type="predicted"/>
<comment type="caution">
    <text evidence="2">The sequence shown here is derived from an EMBL/GenBank/DDBJ whole genome shotgun (WGS) entry which is preliminary data.</text>
</comment>
<dbReference type="InterPro" id="IPR003848">
    <property type="entry name" value="DUF218"/>
</dbReference>
<accession>A0A7W7Q3I5</accession>
<gene>
    <name evidence="2" type="ORF">FHR82_002575</name>
</gene>
<dbReference type="EMBL" id="JACHJQ010000003">
    <property type="protein sequence ID" value="MBB4906355.1"/>
    <property type="molecule type" value="Genomic_DNA"/>
</dbReference>
<dbReference type="RefSeq" id="WP_311771041.1">
    <property type="nucleotide sequence ID" value="NZ_JACHJQ010000003.1"/>
</dbReference>
<dbReference type="GO" id="GO:0005886">
    <property type="term" value="C:plasma membrane"/>
    <property type="evidence" value="ECO:0007669"/>
    <property type="project" value="TreeGrafter"/>
</dbReference>
<organism evidence="2 3">
    <name type="scientific">Actinophytocola algeriensis</name>
    <dbReference type="NCBI Taxonomy" id="1768010"/>
    <lineage>
        <taxon>Bacteria</taxon>
        <taxon>Bacillati</taxon>
        <taxon>Actinomycetota</taxon>
        <taxon>Actinomycetes</taxon>
        <taxon>Pseudonocardiales</taxon>
        <taxon>Pseudonocardiaceae</taxon>
    </lineage>
</organism>
<reference evidence="2 3" key="1">
    <citation type="submission" date="2020-08" db="EMBL/GenBank/DDBJ databases">
        <title>Genomic Encyclopedia of Type Strains, Phase III (KMG-III): the genomes of soil and plant-associated and newly described type strains.</title>
        <authorList>
            <person name="Whitman W."/>
        </authorList>
    </citation>
    <scope>NUCLEOTIDE SEQUENCE [LARGE SCALE GENOMIC DNA]</scope>
    <source>
        <strain evidence="2 3">CECT 8960</strain>
    </source>
</reference>
<name>A0A7W7Q3I5_9PSEU</name>